<dbReference type="PANTHER" id="PTHR48198:SF1">
    <property type="entry name" value="METALLOTHIONEIN-LIKE PROTEIN 4A-RELATED"/>
    <property type="match status" value="1"/>
</dbReference>
<evidence type="ECO:0000256" key="3">
    <source>
        <dbReference type="ARBA" id="ARBA00022851"/>
    </source>
</evidence>
<evidence type="ECO:0000256" key="1">
    <source>
        <dbReference type="ARBA" id="ARBA00005802"/>
    </source>
</evidence>
<evidence type="ECO:0000313" key="4">
    <source>
        <dbReference type="EMBL" id="KAF5195694.1"/>
    </source>
</evidence>
<evidence type="ECO:0000256" key="2">
    <source>
        <dbReference type="ARBA" id="ARBA00022723"/>
    </source>
</evidence>
<dbReference type="Proteomes" id="UP000554482">
    <property type="component" value="Unassembled WGS sequence"/>
</dbReference>
<dbReference type="Pfam" id="PF02068">
    <property type="entry name" value="Metallothio_PEC"/>
    <property type="match status" value="1"/>
</dbReference>
<dbReference type="PRINTS" id="PR00877">
    <property type="entry name" value="MTPLANTPEC"/>
</dbReference>
<dbReference type="EMBL" id="JABWDY010016991">
    <property type="protein sequence ID" value="KAF5195694.1"/>
    <property type="molecule type" value="Genomic_DNA"/>
</dbReference>
<proteinExistence type="inferred from homology"/>
<organism evidence="4 5">
    <name type="scientific">Thalictrum thalictroides</name>
    <name type="common">Rue-anemone</name>
    <name type="synonym">Anemone thalictroides</name>
    <dbReference type="NCBI Taxonomy" id="46969"/>
    <lineage>
        <taxon>Eukaryota</taxon>
        <taxon>Viridiplantae</taxon>
        <taxon>Streptophyta</taxon>
        <taxon>Embryophyta</taxon>
        <taxon>Tracheophyta</taxon>
        <taxon>Spermatophyta</taxon>
        <taxon>Magnoliopsida</taxon>
        <taxon>Ranunculales</taxon>
        <taxon>Ranunculaceae</taxon>
        <taxon>Thalictroideae</taxon>
        <taxon>Thalictrum</taxon>
    </lineage>
</organism>
<dbReference type="InterPro" id="IPR000316">
    <property type="entry name" value="Metallthion_15"/>
</dbReference>
<evidence type="ECO:0000313" key="5">
    <source>
        <dbReference type="Proteomes" id="UP000554482"/>
    </source>
</evidence>
<dbReference type="OrthoDB" id="1929463at2759"/>
<gene>
    <name evidence="4" type="ORF">FRX31_014719</name>
</gene>
<keyword evidence="2" id="KW-0479">Metal-binding</keyword>
<feature type="non-terminal residue" evidence="4">
    <location>
        <position position="97"/>
    </location>
</feature>
<dbReference type="GO" id="GO:0008270">
    <property type="term" value="F:zinc ion binding"/>
    <property type="evidence" value="ECO:0007669"/>
    <property type="project" value="InterPro"/>
</dbReference>
<keyword evidence="5" id="KW-1185">Reference proteome</keyword>
<dbReference type="AlphaFoldDB" id="A0A7J6WE31"/>
<accession>A0A7J6WE31</accession>
<dbReference type="PANTHER" id="PTHR48198">
    <property type="entry name" value="EC PROTEIN HOMOLOG"/>
    <property type="match status" value="1"/>
</dbReference>
<comment type="caution">
    <text evidence="4">The sequence shown here is derived from an EMBL/GenBank/DDBJ whole genome shotgun (WGS) entry which is preliminary data.</text>
</comment>
<keyword evidence="3" id="KW-0480">Metal-thiolate cluster</keyword>
<sequence>MAEVGKGRSSVGSVCSGKCGCKARSVCNDKCGCPNPCPGGKSCRCETQTASGGGGGSDTKMEHMLCSCGDHCGCNPCNCTKTDVRGVGKAYCKCTAE</sequence>
<comment type="similarity">
    <text evidence="1">Belongs to the metallothionein superfamily. Type 15 family.</text>
</comment>
<name>A0A7J6WE31_THATH</name>
<reference evidence="4 5" key="1">
    <citation type="submission" date="2020-06" db="EMBL/GenBank/DDBJ databases">
        <title>Transcriptomic and genomic resources for Thalictrum thalictroides and T. hernandezii: Facilitating candidate gene discovery in an emerging model plant lineage.</title>
        <authorList>
            <person name="Arias T."/>
            <person name="Riano-Pachon D.M."/>
            <person name="Di Stilio V.S."/>
        </authorList>
    </citation>
    <scope>NUCLEOTIDE SEQUENCE [LARGE SCALE GENOMIC DNA]</scope>
    <source>
        <strain evidence="5">cv. WT478/WT964</strain>
        <tissue evidence="4">Leaves</tissue>
    </source>
</reference>
<protein>
    <submittedName>
        <fullName evidence="4">Metallothionein-like protein 4a</fullName>
    </submittedName>
</protein>